<dbReference type="RefSeq" id="WP_046097596.1">
    <property type="nucleotide sequence ID" value="NZ_JBANLW010000042.1"/>
</dbReference>
<dbReference type="PANTHER" id="PTHR30487:SF0">
    <property type="entry name" value="PREPILIN LEADER PEPTIDASE_N-METHYLTRANSFERASE-RELATED"/>
    <property type="match status" value="1"/>
</dbReference>
<feature type="domain" description="Prepilin type IV endopeptidase peptidase" evidence="2">
    <location>
        <begin position="91"/>
        <end position="197"/>
    </location>
</feature>
<dbReference type="InterPro" id="IPR000045">
    <property type="entry name" value="Prepilin_IV_endopep_pep"/>
</dbReference>
<dbReference type="GO" id="GO:0006465">
    <property type="term" value="P:signal peptide processing"/>
    <property type="evidence" value="ECO:0007669"/>
    <property type="project" value="TreeGrafter"/>
</dbReference>
<name>A0A0F5F147_AVIPA</name>
<accession>A0A0F5F147</accession>
<protein>
    <submittedName>
        <fullName evidence="3">Leader peptidase pppA</fullName>
    </submittedName>
</protein>
<proteinExistence type="inferred from homology"/>
<dbReference type="EMBL" id="UFSW01000001">
    <property type="protein sequence ID" value="SUU98233.1"/>
    <property type="molecule type" value="Genomic_DNA"/>
</dbReference>
<dbReference type="AlphaFoldDB" id="A0A0F5F147"/>
<organism evidence="3 4">
    <name type="scientific">Avibacterium paragallinarum</name>
    <name type="common">Haemophilus gallinarum</name>
    <dbReference type="NCBI Taxonomy" id="728"/>
    <lineage>
        <taxon>Bacteria</taxon>
        <taxon>Pseudomonadati</taxon>
        <taxon>Pseudomonadota</taxon>
        <taxon>Gammaproteobacteria</taxon>
        <taxon>Pasteurellales</taxon>
        <taxon>Pasteurellaceae</taxon>
        <taxon>Avibacterium</taxon>
    </lineage>
</organism>
<dbReference type="InterPro" id="IPR050882">
    <property type="entry name" value="Prepilin_peptidase/N-MTase"/>
</dbReference>
<dbReference type="eggNOG" id="COG1989">
    <property type="taxonomic scope" value="Bacteria"/>
</dbReference>
<evidence type="ECO:0000256" key="1">
    <source>
        <dbReference type="ARBA" id="ARBA00005801"/>
    </source>
</evidence>
<gene>
    <name evidence="3" type="primary">pppA</name>
    <name evidence="3" type="ORF">NCTC10926_01654</name>
</gene>
<evidence type="ECO:0000259" key="2">
    <source>
        <dbReference type="Pfam" id="PF01478"/>
    </source>
</evidence>
<reference evidence="3 4" key="1">
    <citation type="submission" date="2018-06" db="EMBL/GenBank/DDBJ databases">
        <authorList>
            <consortium name="Pathogen Informatics"/>
            <person name="Doyle S."/>
        </authorList>
    </citation>
    <scope>NUCLEOTIDE SEQUENCE [LARGE SCALE GENOMIC DNA]</scope>
    <source>
        <strain evidence="3 4">NCTC10926</strain>
    </source>
</reference>
<sequence>MKELASFFFGGLVGAGIFYAASTFTARLSFTVWNDYCQLFTPQETAMPQTTLTKKKCGHFWHYFFAIGGLFALCVQLNANIWVALWWACWLSALIFIGLIDGLYRLISPLLCVWLFLWGLLGVYWQILPLGLEQCVISAVSIFVIFYGLYALCRWGLKKEMLGEGDCWLVLALGAEIQLEKLPHFVFLASLYGIVFYLIKQRLVKKSHHNATPEIPFAPFLILSALTLVWW</sequence>
<comment type="similarity">
    <text evidence="1">Belongs to the peptidase A24 family.</text>
</comment>
<dbReference type="PANTHER" id="PTHR30487">
    <property type="entry name" value="TYPE 4 PREPILIN-LIKE PROTEINS LEADER PEPTIDE-PROCESSING ENZYME"/>
    <property type="match status" value="1"/>
</dbReference>
<evidence type="ECO:0000313" key="3">
    <source>
        <dbReference type="EMBL" id="SUU98233.1"/>
    </source>
</evidence>
<dbReference type="Pfam" id="PF01478">
    <property type="entry name" value="Peptidase_A24"/>
    <property type="match status" value="1"/>
</dbReference>
<dbReference type="GO" id="GO:0005886">
    <property type="term" value="C:plasma membrane"/>
    <property type="evidence" value="ECO:0007669"/>
    <property type="project" value="TreeGrafter"/>
</dbReference>
<dbReference type="Proteomes" id="UP000254620">
    <property type="component" value="Unassembled WGS sequence"/>
</dbReference>
<dbReference type="OrthoDB" id="5689065at2"/>
<evidence type="ECO:0000313" key="4">
    <source>
        <dbReference type="Proteomes" id="UP000254620"/>
    </source>
</evidence>
<dbReference type="GO" id="GO:0004190">
    <property type="term" value="F:aspartic-type endopeptidase activity"/>
    <property type="evidence" value="ECO:0007669"/>
    <property type="project" value="InterPro"/>
</dbReference>
<dbReference type="STRING" id="728.VY92_04695"/>